<protein>
    <submittedName>
        <fullName evidence="3">LuxR family quorum-sensing system transcriptional regulator ExpR</fullName>
    </submittedName>
</protein>
<dbReference type="Proteomes" id="UP001195624">
    <property type="component" value="Unassembled WGS sequence"/>
</dbReference>
<evidence type="ECO:0000256" key="1">
    <source>
        <dbReference type="ARBA" id="ARBA00023125"/>
    </source>
</evidence>
<evidence type="ECO:0000313" key="3">
    <source>
        <dbReference type="EMBL" id="MBP2170430.1"/>
    </source>
</evidence>
<dbReference type="SUPFAM" id="SSF46894">
    <property type="entry name" value="C-terminal effector domain of the bipartite response regulators"/>
    <property type="match status" value="1"/>
</dbReference>
<accession>A0ABS4PCQ8</accession>
<evidence type="ECO:0000313" key="4">
    <source>
        <dbReference type="Proteomes" id="UP001195624"/>
    </source>
</evidence>
<name>A0ABS4PCQ8_9GAMM</name>
<feature type="domain" description="HTH luxR-type" evidence="2">
    <location>
        <begin position="1"/>
        <end position="36"/>
    </location>
</feature>
<keyword evidence="4" id="KW-1185">Reference proteome</keyword>
<organism evidence="3 4">
    <name type="scientific">Winslowiella toletana</name>
    <dbReference type="NCBI Taxonomy" id="92490"/>
    <lineage>
        <taxon>Bacteria</taxon>
        <taxon>Pseudomonadati</taxon>
        <taxon>Pseudomonadota</taxon>
        <taxon>Gammaproteobacteria</taxon>
        <taxon>Enterobacterales</taxon>
        <taxon>Erwiniaceae</taxon>
        <taxon>Winslowiella</taxon>
    </lineage>
</organism>
<reference evidence="4" key="1">
    <citation type="submission" date="2023-07" db="EMBL/GenBank/DDBJ databases">
        <title>Genome mining of underrepresented organisms for secondary metabolites.</title>
        <authorList>
            <person name="D'Agostino P.M."/>
        </authorList>
    </citation>
    <scope>NUCLEOTIDE SEQUENCE [LARGE SCALE GENOMIC DNA]</scope>
    <source>
        <strain evidence="4">WS4403</strain>
    </source>
</reference>
<dbReference type="Pfam" id="PF00196">
    <property type="entry name" value="GerE"/>
    <property type="match status" value="1"/>
</dbReference>
<evidence type="ECO:0000259" key="2">
    <source>
        <dbReference type="PROSITE" id="PS50043"/>
    </source>
</evidence>
<proteinExistence type="predicted"/>
<keyword evidence="1" id="KW-0238">DNA-binding</keyword>
<dbReference type="PROSITE" id="PS50043">
    <property type="entry name" value="HTH_LUXR_2"/>
    <property type="match status" value="1"/>
</dbReference>
<dbReference type="Gene3D" id="1.10.10.10">
    <property type="entry name" value="Winged helix-like DNA-binding domain superfamily/Winged helix DNA-binding domain"/>
    <property type="match status" value="1"/>
</dbReference>
<dbReference type="EMBL" id="JAGGMQ010000001">
    <property type="protein sequence ID" value="MBP2170430.1"/>
    <property type="molecule type" value="Genomic_DNA"/>
</dbReference>
<dbReference type="InterPro" id="IPR016032">
    <property type="entry name" value="Sig_transdc_resp-reg_C-effctor"/>
</dbReference>
<dbReference type="InterPro" id="IPR000792">
    <property type="entry name" value="Tscrpt_reg_LuxR_C"/>
</dbReference>
<gene>
    <name evidence="3" type="ORF">J2125_003622</name>
</gene>
<comment type="caution">
    <text evidence="3">The sequence shown here is derived from an EMBL/GenBank/DDBJ whole genome shotgun (WGS) entry which is preliminary data.</text>
</comment>
<sequence length="44" mass="4941">MLNISVSTVKFHMGNTVRKLGVNNAKHAIRLGIELNIFSAYPER</sequence>
<dbReference type="InterPro" id="IPR036388">
    <property type="entry name" value="WH-like_DNA-bd_sf"/>
</dbReference>